<dbReference type="GO" id="GO:0000976">
    <property type="term" value="F:transcription cis-regulatory region binding"/>
    <property type="evidence" value="ECO:0007669"/>
    <property type="project" value="TreeGrafter"/>
</dbReference>
<feature type="domain" description="HTH lacI-type" evidence="4">
    <location>
        <begin position="8"/>
        <end position="62"/>
    </location>
</feature>
<dbReference type="InterPro" id="IPR000843">
    <property type="entry name" value="HTH_LacI"/>
</dbReference>
<evidence type="ECO:0000313" key="5">
    <source>
        <dbReference type="EMBL" id="KSW10909.1"/>
    </source>
</evidence>
<evidence type="ECO:0000259" key="4">
    <source>
        <dbReference type="PROSITE" id="PS50932"/>
    </source>
</evidence>
<dbReference type="SUPFAM" id="SSF47413">
    <property type="entry name" value="lambda repressor-like DNA-binding domains"/>
    <property type="match status" value="1"/>
</dbReference>
<dbReference type="GO" id="GO:0003700">
    <property type="term" value="F:DNA-binding transcription factor activity"/>
    <property type="evidence" value="ECO:0007669"/>
    <property type="project" value="TreeGrafter"/>
</dbReference>
<name>A0A0V8RSK3_9ACTO</name>
<proteinExistence type="predicted"/>
<dbReference type="Gene3D" id="1.10.260.40">
    <property type="entry name" value="lambda repressor-like DNA-binding domains"/>
    <property type="match status" value="1"/>
</dbReference>
<dbReference type="InterPro" id="IPR046335">
    <property type="entry name" value="LacI/GalR-like_sensor"/>
</dbReference>
<dbReference type="Pfam" id="PF13377">
    <property type="entry name" value="Peripla_BP_3"/>
    <property type="match status" value="1"/>
</dbReference>
<reference evidence="5 6" key="1">
    <citation type="submission" date="2015-10" db="EMBL/GenBank/DDBJ databases">
        <title>Draft Genome of Actinomyces odontolyticus subsp. actinosynbacter strain XH001.</title>
        <authorList>
            <person name="Mclean J.S."/>
            <person name="He X."/>
        </authorList>
    </citation>
    <scope>NUCLEOTIDE SEQUENCE [LARGE SCALE GENOMIC DNA]</scope>
    <source>
        <strain evidence="5 6">XH001</strain>
    </source>
</reference>
<gene>
    <name evidence="5" type="ORF">APY09_05390</name>
</gene>
<comment type="caution">
    <text evidence="5">The sequence shown here is derived from an EMBL/GenBank/DDBJ whole genome shotgun (WGS) entry which is preliminary data.</text>
</comment>
<dbReference type="Gene3D" id="3.40.50.2300">
    <property type="match status" value="2"/>
</dbReference>
<dbReference type="OrthoDB" id="37081at2"/>
<dbReference type="AlphaFoldDB" id="A0A0V8RSK3"/>
<dbReference type="PANTHER" id="PTHR30146:SF153">
    <property type="entry name" value="LACTOSE OPERON REPRESSOR"/>
    <property type="match status" value="1"/>
</dbReference>
<dbReference type="SMART" id="SM00354">
    <property type="entry name" value="HTH_LACI"/>
    <property type="match status" value="1"/>
</dbReference>
<accession>A0A0V8RSK3</accession>
<protein>
    <submittedName>
        <fullName evidence="5">LacI family transcriptional regulator</fullName>
    </submittedName>
</protein>
<keyword evidence="1" id="KW-0805">Transcription regulation</keyword>
<dbReference type="Proteomes" id="UP000054686">
    <property type="component" value="Unassembled WGS sequence"/>
</dbReference>
<evidence type="ECO:0000256" key="1">
    <source>
        <dbReference type="ARBA" id="ARBA00023015"/>
    </source>
</evidence>
<sequence>MAARERPVTQSDVAKAAGVSRGLVSQALSGGGRMSEATRAHIRDTAQKLGYYPHSAAAELAGGHSKRLVLILPYLTNPYFDELSSNLRVAASARGYSLIVMVSDLTRSSQVERDTIAEAIGMHPAGIIFIGTSQSTDELVTLSRRVTVCTLDRSVPDGTIWAVRIDEAAAARAIVSHLLSQGYRSLCYLSPPPSHREAIVFERVAQCRRAAAREGMDLLELDGADVEASVAAAAQMPTPALIAFNDMVATHAATAAYRHGLVLGSDLGIVGYDDIDLARRPGFEISSINQNPQKLAQATVSSVLSAPSHEATTLSTVPRLIVRQSSTRRGA</sequence>
<dbReference type="Pfam" id="PF00356">
    <property type="entry name" value="LacI"/>
    <property type="match status" value="1"/>
</dbReference>
<dbReference type="CDD" id="cd06267">
    <property type="entry name" value="PBP1_LacI_sugar_binding-like"/>
    <property type="match status" value="1"/>
</dbReference>
<keyword evidence="3" id="KW-0804">Transcription</keyword>
<evidence type="ECO:0000256" key="2">
    <source>
        <dbReference type="ARBA" id="ARBA00023125"/>
    </source>
</evidence>
<dbReference type="RefSeq" id="WP_060566534.1">
    <property type="nucleotide sequence ID" value="NZ_CP040006.1"/>
</dbReference>
<dbReference type="PANTHER" id="PTHR30146">
    <property type="entry name" value="LACI-RELATED TRANSCRIPTIONAL REPRESSOR"/>
    <property type="match status" value="1"/>
</dbReference>
<dbReference type="CDD" id="cd01392">
    <property type="entry name" value="HTH_LacI"/>
    <property type="match status" value="1"/>
</dbReference>
<dbReference type="InterPro" id="IPR028082">
    <property type="entry name" value="Peripla_BP_I"/>
</dbReference>
<organism evidence="5 6">
    <name type="scientific">Schaalia odontolytica</name>
    <dbReference type="NCBI Taxonomy" id="1660"/>
    <lineage>
        <taxon>Bacteria</taxon>
        <taxon>Bacillati</taxon>
        <taxon>Actinomycetota</taxon>
        <taxon>Actinomycetes</taxon>
        <taxon>Actinomycetales</taxon>
        <taxon>Actinomycetaceae</taxon>
        <taxon>Schaalia</taxon>
    </lineage>
</organism>
<dbReference type="SUPFAM" id="SSF53822">
    <property type="entry name" value="Periplasmic binding protein-like I"/>
    <property type="match status" value="1"/>
</dbReference>
<dbReference type="InterPro" id="IPR010982">
    <property type="entry name" value="Lambda_DNA-bd_dom_sf"/>
</dbReference>
<dbReference type="EMBL" id="LLVT01000002">
    <property type="protein sequence ID" value="KSW10909.1"/>
    <property type="molecule type" value="Genomic_DNA"/>
</dbReference>
<keyword evidence="2" id="KW-0238">DNA-binding</keyword>
<evidence type="ECO:0000313" key="6">
    <source>
        <dbReference type="Proteomes" id="UP000054686"/>
    </source>
</evidence>
<dbReference type="PROSITE" id="PS50932">
    <property type="entry name" value="HTH_LACI_2"/>
    <property type="match status" value="1"/>
</dbReference>
<evidence type="ECO:0000256" key="3">
    <source>
        <dbReference type="ARBA" id="ARBA00023163"/>
    </source>
</evidence>